<dbReference type="Gene3D" id="3.30.70.1690">
    <property type="match status" value="1"/>
</dbReference>
<dbReference type="InterPro" id="IPR016130">
    <property type="entry name" value="Tyr_Pase_AS"/>
</dbReference>
<organism evidence="2 3">
    <name type="scientific">Stigmatella aurantiaca (strain DW4/3-1)</name>
    <dbReference type="NCBI Taxonomy" id="378806"/>
    <lineage>
        <taxon>Bacteria</taxon>
        <taxon>Pseudomonadati</taxon>
        <taxon>Myxococcota</taxon>
        <taxon>Myxococcia</taxon>
        <taxon>Myxococcales</taxon>
        <taxon>Cystobacterineae</taxon>
        <taxon>Archangiaceae</taxon>
        <taxon>Stigmatella</taxon>
    </lineage>
</organism>
<dbReference type="InterPro" id="IPR000387">
    <property type="entry name" value="Tyr_Pase_dom"/>
</dbReference>
<dbReference type="Proteomes" id="UP000001351">
    <property type="component" value="Chromosome"/>
</dbReference>
<dbReference type="Gene3D" id="3.90.190.10">
    <property type="entry name" value="Protein tyrosine phosphatase superfamily"/>
    <property type="match status" value="1"/>
</dbReference>
<dbReference type="KEGG" id="sur:STAUR_1044"/>
<protein>
    <submittedName>
        <fullName evidence="2">Protein-tyrosine phosphatase 2</fullName>
    </submittedName>
</protein>
<proteinExistence type="predicted"/>
<dbReference type="SUPFAM" id="SSF52799">
    <property type="entry name" value="(Phosphotyrosine protein) phosphatases II"/>
    <property type="match status" value="1"/>
</dbReference>
<dbReference type="InterPro" id="IPR029021">
    <property type="entry name" value="Prot-tyrosine_phosphatase-like"/>
</dbReference>
<evidence type="ECO:0000313" key="2">
    <source>
        <dbReference type="EMBL" id="ADO68848.1"/>
    </source>
</evidence>
<evidence type="ECO:0000313" key="3">
    <source>
        <dbReference type="Proteomes" id="UP000001351"/>
    </source>
</evidence>
<dbReference type="AlphaFoldDB" id="E3FDG9"/>
<dbReference type="EMBL" id="CP002271">
    <property type="protein sequence ID" value="ADO68848.1"/>
    <property type="molecule type" value="Genomic_DNA"/>
</dbReference>
<dbReference type="RefSeq" id="WP_013374462.1">
    <property type="nucleotide sequence ID" value="NC_014623.1"/>
</dbReference>
<reference evidence="2 3" key="1">
    <citation type="journal article" date="2011" name="Mol. Biol. Evol.">
        <title>Comparative genomic analysis of fruiting body formation in Myxococcales.</title>
        <authorList>
            <person name="Huntley S."/>
            <person name="Hamann N."/>
            <person name="Wegener-Feldbrugge S."/>
            <person name="Treuner-Lange A."/>
            <person name="Kube M."/>
            <person name="Reinhardt R."/>
            <person name="Klages S."/>
            <person name="Muller R."/>
            <person name="Ronning C.M."/>
            <person name="Nierman W.C."/>
            <person name="Sogaard-Andersen L."/>
        </authorList>
    </citation>
    <scope>NUCLEOTIDE SEQUENCE [LARGE SCALE GENOMIC DNA]</scope>
    <source>
        <strain evidence="2 3">DW4/3-1</strain>
    </source>
</reference>
<dbReference type="Pfam" id="PF14566">
    <property type="entry name" value="PTPlike_phytase"/>
    <property type="match status" value="1"/>
</dbReference>
<dbReference type="HOGENOM" id="CLU_061993_0_1_7"/>
<dbReference type="OrthoDB" id="21920at2"/>
<dbReference type="STRING" id="378806.STAUR_1044"/>
<name>E3FDG9_STIAD</name>
<feature type="domain" description="Tyrosine specific protein phosphatases" evidence="1">
    <location>
        <begin position="169"/>
        <end position="222"/>
    </location>
</feature>
<gene>
    <name evidence="2" type="ordered locus">STAUR_1044</name>
</gene>
<sequence>MPIPSAAPDASYAQLVLDDEGTQARRFRSLGVELTCSGSAQFSEAGWKDVQKRLGVPRKRLYVIDLRQESHGFLNGAAISWYAQTNWGGAGLSDEQALMLEALRLTILEHSERIQLGRVEDVKRGTPRLFTEWPRHTVVSEERLLDLPKGHYIRLPVTDHTRPSDAAVERFIRLIRELPPQVHLHFHCRGGKGRTSTFLALYDMLRHADRLSYDALLERQRQWNDYDLRKTADPASPKAPFIQERTQFLENFYRYARDNPGGAPASWLQWLTSQGHPKG</sequence>
<keyword evidence="3" id="KW-1185">Reference proteome</keyword>
<accession>E3FDG9</accession>
<evidence type="ECO:0000259" key="1">
    <source>
        <dbReference type="PROSITE" id="PS50056"/>
    </source>
</evidence>
<dbReference type="SMART" id="SM01301">
    <property type="entry name" value="PTPlike_phytase"/>
    <property type="match status" value="1"/>
</dbReference>
<dbReference type="PROSITE" id="PS00383">
    <property type="entry name" value="TYR_PHOSPHATASE_1"/>
    <property type="match status" value="1"/>
</dbReference>
<dbReference type="eggNOG" id="COG2365">
    <property type="taxonomic scope" value="Bacteria"/>
</dbReference>
<dbReference type="PROSITE" id="PS50056">
    <property type="entry name" value="TYR_PHOSPHATASE_2"/>
    <property type="match status" value="1"/>
</dbReference>